<organism evidence="2 3">
    <name type="scientific">Geobacillus stearothermophilus</name>
    <name type="common">Bacillus stearothermophilus</name>
    <dbReference type="NCBI Taxonomy" id="1422"/>
    <lineage>
        <taxon>Bacteria</taxon>
        <taxon>Bacillati</taxon>
        <taxon>Bacillota</taxon>
        <taxon>Bacilli</taxon>
        <taxon>Bacillales</taxon>
        <taxon>Anoxybacillaceae</taxon>
        <taxon>Geobacillus</taxon>
    </lineage>
</organism>
<keyword evidence="3" id="KW-1185">Reference proteome</keyword>
<comment type="caution">
    <text evidence="2">The sequence shown here is derived from an EMBL/GenBank/DDBJ whole genome shotgun (WGS) entry which is preliminary data.</text>
</comment>
<reference evidence="2 3" key="1">
    <citation type="submission" date="2016-03" db="EMBL/GenBank/DDBJ databases">
        <title>Spore heat resistance.</title>
        <authorList>
            <person name="Boekhorst J."/>
            <person name="Berendsen E.M."/>
            <person name="Wells-Bennik M.H."/>
            <person name="Kuipers O.P."/>
        </authorList>
    </citation>
    <scope>NUCLEOTIDE SEQUENCE [LARGE SCALE GENOMIC DNA]</scope>
    <source>
        <strain evidence="2 3">GS8</strain>
    </source>
</reference>
<protein>
    <submittedName>
        <fullName evidence="2">Uncharacterized protein</fullName>
    </submittedName>
</protein>
<evidence type="ECO:0000256" key="1">
    <source>
        <dbReference type="SAM" id="MobiDB-lite"/>
    </source>
</evidence>
<accession>A0ABQ7HBL0</accession>
<evidence type="ECO:0000313" key="2">
    <source>
        <dbReference type="EMBL" id="KAF6509584.1"/>
    </source>
</evidence>
<sequence>MAKACSRERLETEEWKNGMPATQTAGLMARVSEPRRQPEGGASFFDVSAVWRTAMALLPCF</sequence>
<name>A0ABQ7HBL0_GEOSE</name>
<dbReference type="EMBL" id="LUCS01000030">
    <property type="protein sequence ID" value="KAF6509584.1"/>
    <property type="molecule type" value="Genomic_DNA"/>
</dbReference>
<dbReference type="Proteomes" id="UP000773850">
    <property type="component" value="Unassembled WGS sequence"/>
</dbReference>
<feature type="region of interest" description="Disordered" evidence="1">
    <location>
        <begin position="1"/>
        <end position="21"/>
    </location>
</feature>
<feature type="compositionally biased region" description="Basic and acidic residues" evidence="1">
    <location>
        <begin position="1"/>
        <end position="16"/>
    </location>
</feature>
<proteinExistence type="predicted"/>
<evidence type="ECO:0000313" key="3">
    <source>
        <dbReference type="Proteomes" id="UP000773850"/>
    </source>
</evidence>
<gene>
    <name evidence="2" type="ORF">GS8_3115</name>
</gene>